<comment type="subcellular location">
    <subcellularLocation>
        <location evidence="3">Cytoplasm</location>
    </subcellularLocation>
</comment>
<organism evidence="7 8">
    <name type="scientific">SAR86 cluster bacterium</name>
    <dbReference type="NCBI Taxonomy" id="2030880"/>
    <lineage>
        <taxon>Bacteria</taxon>
        <taxon>Pseudomonadati</taxon>
        <taxon>Pseudomonadota</taxon>
        <taxon>Gammaproteobacteria</taxon>
        <taxon>SAR86 cluster</taxon>
    </lineage>
</organism>
<dbReference type="PANTHER" id="PTHR21237:SF23">
    <property type="entry name" value="GRPE PROTEIN HOMOLOG, MITOCHONDRIAL"/>
    <property type="match status" value="1"/>
</dbReference>
<dbReference type="Gene3D" id="3.90.20.20">
    <property type="match status" value="1"/>
</dbReference>
<dbReference type="SUPFAM" id="SSF51064">
    <property type="entry name" value="Head domain of nucleotide exchange factor GrpE"/>
    <property type="match status" value="1"/>
</dbReference>
<evidence type="ECO:0000256" key="6">
    <source>
        <dbReference type="SAM" id="MobiDB-lite"/>
    </source>
</evidence>
<keyword evidence="8" id="KW-1185">Reference proteome</keyword>
<dbReference type="EMBL" id="CP097966">
    <property type="protein sequence ID" value="URQ63374.1"/>
    <property type="molecule type" value="Genomic_DNA"/>
</dbReference>
<comment type="subunit">
    <text evidence="3">Homodimer.</text>
</comment>
<evidence type="ECO:0000256" key="5">
    <source>
        <dbReference type="SAM" id="Coils"/>
    </source>
</evidence>
<evidence type="ECO:0000313" key="7">
    <source>
        <dbReference type="EMBL" id="URQ63374.1"/>
    </source>
</evidence>
<feature type="compositionally biased region" description="Basic and acidic residues" evidence="6">
    <location>
        <begin position="1"/>
        <end position="24"/>
    </location>
</feature>
<keyword evidence="3" id="KW-0346">Stress response</keyword>
<feature type="coiled-coil region" evidence="5">
    <location>
        <begin position="30"/>
        <end position="57"/>
    </location>
</feature>
<evidence type="ECO:0000256" key="3">
    <source>
        <dbReference type="HAMAP-Rule" id="MF_01151"/>
    </source>
</evidence>
<dbReference type="GO" id="GO:0051082">
    <property type="term" value="F:unfolded protein binding"/>
    <property type="evidence" value="ECO:0007669"/>
    <property type="project" value="TreeGrafter"/>
</dbReference>
<dbReference type="Gene3D" id="2.30.22.10">
    <property type="entry name" value="Head domain of nucleotide exchange factor GrpE"/>
    <property type="match status" value="1"/>
</dbReference>
<gene>
    <name evidence="3" type="primary">grpE</name>
    <name evidence="7" type="ORF">M9B40_01035</name>
</gene>
<sequence length="174" mass="19888">MTKKDNQLPEDKKSTENNSEENKDLNTLSYEELLQKVSDSEDEVLRSRAELENFKKRSSNEITNTLKYANSELLSSLIPIITSIEKAIENSKEEKNIDKEGILLILNSFEKTLEDFNIVPIKPTGKEFDPEKHEAVSTVNNQGEKDNIVIETLERGWELNERVVKPALVVVNKN</sequence>
<keyword evidence="3" id="KW-0963">Cytoplasm</keyword>
<dbReference type="CDD" id="cd00446">
    <property type="entry name" value="GrpE"/>
    <property type="match status" value="1"/>
</dbReference>
<dbReference type="PANTHER" id="PTHR21237">
    <property type="entry name" value="GRPE PROTEIN"/>
    <property type="match status" value="1"/>
</dbReference>
<reference evidence="7" key="1">
    <citation type="submission" date="2022-05" db="EMBL/GenBank/DDBJ databases">
        <title>Single-amplified genomics reveal most streamlined microbe among free-living bacteria.</title>
        <authorList>
            <person name="Roda-Garcia J."/>
            <person name="Haro-Moreno J.M."/>
            <person name="Rodriguez-Valera F."/>
            <person name="Almagro-Moreno S."/>
            <person name="Lopez-Perez M."/>
        </authorList>
    </citation>
    <scope>NUCLEOTIDE SEQUENCE</scope>
    <source>
        <strain evidence="7">TMED112-D2-2</strain>
    </source>
</reference>
<dbReference type="GO" id="GO:0051087">
    <property type="term" value="F:protein-folding chaperone binding"/>
    <property type="evidence" value="ECO:0007669"/>
    <property type="project" value="InterPro"/>
</dbReference>
<accession>A0A9Q8TZH4</accession>
<dbReference type="Pfam" id="PF01025">
    <property type="entry name" value="GrpE"/>
    <property type="match status" value="1"/>
</dbReference>
<dbReference type="HAMAP" id="MF_01151">
    <property type="entry name" value="GrpE"/>
    <property type="match status" value="1"/>
</dbReference>
<dbReference type="InterPro" id="IPR000740">
    <property type="entry name" value="GrpE"/>
</dbReference>
<evidence type="ECO:0000256" key="2">
    <source>
        <dbReference type="ARBA" id="ARBA00023186"/>
    </source>
</evidence>
<dbReference type="GO" id="GO:0000774">
    <property type="term" value="F:adenyl-nucleotide exchange factor activity"/>
    <property type="evidence" value="ECO:0007669"/>
    <property type="project" value="InterPro"/>
</dbReference>
<dbReference type="InterPro" id="IPR013805">
    <property type="entry name" value="GrpE_CC"/>
</dbReference>
<proteinExistence type="inferred from homology"/>
<evidence type="ECO:0000256" key="4">
    <source>
        <dbReference type="RuleBase" id="RU004478"/>
    </source>
</evidence>
<dbReference type="InterPro" id="IPR009012">
    <property type="entry name" value="GrpE_head"/>
</dbReference>
<feature type="region of interest" description="Disordered" evidence="6">
    <location>
        <begin position="1"/>
        <end position="29"/>
    </location>
</feature>
<evidence type="ECO:0000313" key="8">
    <source>
        <dbReference type="Proteomes" id="UP001056381"/>
    </source>
</evidence>
<dbReference type="GO" id="GO:0042803">
    <property type="term" value="F:protein homodimerization activity"/>
    <property type="evidence" value="ECO:0007669"/>
    <property type="project" value="InterPro"/>
</dbReference>
<dbReference type="PRINTS" id="PR00773">
    <property type="entry name" value="GRPEPROTEIN"/>
</dbReference>
<protein>
    <recommendedName>
        <fullName evidence="3">Protein GrpE</fullName>
    </recommendedName>
    <alternativeName>
        <fullName evidence="3">HSP-70 cofactor</fullName>
    </alternativeName>
</protein>
<evidence type="ECO:0000256" key="1">
    <source>
        <dbReference type="ARBA" id="ARBA00009054"/>
    </source>
</evidence>
<comment type="similarity">
    <text evidence="1 3 4">Belongs to the GrpE family.</text>
</comment>
<dbReference type="Proteomes" id="UP001056381">
    <property type="component" value="Chromosome"/>
</dbReference>
<name>A0A9Q8TZH4_9GAMM</name>
<comment type="function">
    <text evidence="3">Participates actively in the response to hyperosmotic and heat shock by preventing the aggregation of stress-denatured proteins, in association with DnaK and GrpE. It is the nucleotide exchange factor for DnaK and may function as a thermosensor. Unfolded proteins bind initially to DnaJ; upon interaction with the DnaJ-bound protein, DnaK hydrolyzes its bound ATP, resulting in the formation of a stable complex. GrpE releases ADP from DnaK; ATP binding to DnaK triggers the release of the substrate protein, thus completing the reaction cycle. Several rounds of ATP-dependent interactions between DnaJ, DnaK and GrpE are required for fully efficient folding.</text>
</comment>
<keyword evidence="5" id="KW-0175">Coiled coil</keyword>
<dbReference type="AlphaFoldDB" id="A0A9Q8TZH4"/>
<dbReference type="SUPFAM" id="SSF58014">
    <property type="entry name" value="Coiled-coil domain of nucleotide exchange factor GrpE"/>
    <property type="match status" value="1"/>
</dbReference>
<dbReference type="GO" id="GO:0005737">
    <property type="term" value="C:cytoplasm"/>
    <property type="evidence" value="ECO:0007669"/>
    <property type="project" value="UniProtKB-SubCell"/>
</dbReference>
<keyword evidence="2 3" id="KW-0143">Chaperone</keyword>
<dbReference type="GO" id="GO:0006457">
    <property type="term" value="P:protein folding"/>
    <property type="evidence" value="ECO:0007669"/>
    <property type="project" value="InterPro"/>
</dbReference>